<evidence type="ECO:0000313" key="12">
    <source>
        <dbReference type="EMBL" id="CAI8045431.1"/>
    </source>
</evidence>
<dbReference type="NCBIfam" id="TIGR00693">
    <property type="entry name" value="thiE"/>
    <property type="match status" value="1"/>
</dbReference>
<evidence type="ECO:0000256" key="1">
    <source>
        <dbReference type="ARBA" id="ARBA00001946"/>
    </source>
</evidence>
<dbReference type="InterPro" id="IPR036206">
    <property type="entry name" value="ThiamineP_synth_sf"/>
</dbReference>
<dbReference type="InterPro" id="IPR034291">
    <property type="entry name" value="TMP_synthase"/>
</dbReference>
<dbReference type="GO" id="GO:0046872">
    <property type="term" value="F:metal ion binding"/>
    <property type="evidence" value="ECO:0007669"/>
    <property type="project" value="UniProtKB-KW"/>
</dbReference>
<feature type="domain" description="Thiamine phosphate synthase/TenI" evidence="11">
    <location>
        <begin position="10"/>
        <end position="189"/>
    </location>
</feature>
<dbReference type="GO" id="GO:0005737">
    <property type="term" value="C:cytoplasm"/>
    <property type="evidence" value="ECO:0007669"/>
    <property type="project" value="TreeGrafter"/>
</dbReference>
<keyword evidence="6" id="KW-0460">Magnesium</keyword>
<reference evidence="12" key="1">
    <citation type="submission" date="2023-03" db="EMBL/GenBank/DDBJ databases">
        <authorList>
            <person name="Steffen K."/>
            <person name="Cardenas P."/>
        </authorList>
    </citation>
    <scope>NUCLEOTIDE SEQUENCE</scope>
</reference>
<dbReference type="GO" id="GO:0004789">
    <property type="term" value="F:thiamine-phosphate diphosphorylase activity"/>
    <property type="evidence" value="ECO:0007669"/>
    <property type="project" value="UniProtKB-EC"/>
</dbReference>
<dbReference type="PANTHER" id="PTHR20857:SF15">
    <property type="entry name" value="THIAMINE-PHOSPHATE SYNTHASE"/>
    <property type="match status" value="1"/>
</dbReference>
<evidence type="ECO:0000256" key="3">
    <source>
        <dbReference type="ARBA" id="ARBA00012830"/>
    </source>
</evidence>
<dbReference type="CDD" id="cd00564">
    <property type="entry name" value="TMP_TenI"/>
    <property type="match status" value="1"/>
</dbReference>
<evidence type="ECO:0000256" key="6">
    <source>
        <dbReference type="ARBA" id="ARBA00022842"/>
    </source>
</evidence>
<evidence type="ECO:0000256" key="5">
    <source>
        <dbReference type="ARBA" id="ARBA00022723"/>
    </source>
</evidence>
<dbReference type="Gene3D" id="3.20.20.70">
    <property type="entry name" value="Aldolase class I"/>
    <property type="match status" value="1"/>
</dbReference>
<proteinExistence type="inferred from homology"/>
<dbReference type="Pfam" id="PF02581">
    <property type="entry name" value="TMP-TENI"/>
    <property type="match status" value="1"/>
</dbReference>
<evidence type="ECO:0000256" key="2">
    <source>
        <dbReference type="ARBA" id="ARBA00005165"/>
    </source>
</evidence>
<keyword evidence="13" id="KW-1185">Reference proteome</keyword>
<comment type="catalytic activity">
    <reaction evidence="9">
        <text>2-(2-carboxy-4-methylthiazol-5-yl)ethyl phosphate + 4-amino-2-methyl-5-(diphosphooxymethyl)pyrimidine + 2 H(+) = thiamine phosphate + CO2 + diphosphate</text>
        <dbReference type="Rhea" id="RHEA:47848"/>
        <dbReference type="ChEBI" id="CHEBI:15378"/>
        <dbReference type="ChEBI" id="CHEBI:16526"/>
        <dbReference type="ChEBI" id="CHEBI:33019"/>
        <dbReference type="ChEBI" id="CHEBI:37575"/>
        <dbReference type="ChEBI" id="CHEBI:57841"/>
        <dbReference type="ChEBI" id="CHEBI:62890"/>
        <dbReference type="EC" id="2.5.1.3"/>
    </reaction>
</comment>
<accession>A0AA35XAK1</accession>
<comment type="pathway">
    <text evidence="2">Cofactor biosynthesis; thiamine diphosphate biosynthesis; thiamine phosphate from 4-amino-2-methyl-5-diphosphomethylpyrimidine and 4-methyl-5-(2-phosphoethyl)-thiazole: step 1/1.</text>
</comment>
<dbReference type="GO" id="GO:0009228">
    <property type="term" value="P:thiamine biosynthetic process"/>
    <property type="evidence" value="ECO:0007669"/>
    <property type="project" value="UniProtKB-KW"/>
</dbReference>
<dbReference type="InterPro" id="IPR022998">
    <property type="entry name" value="ThiamineP_synth_TenI"/>
</dbReference>
<keyword evidence="4" id="KW-0808">Transferase</keyword>
<evidence type="ECO:0000256" key="10">
    <source>
        <dbReference type="ARBA" id="ARBA00047883"/>
    </source>
</evidence>
<dbReference type="InterPro" id="IPR013785">
    <property type="entry name" value="Aldolase_TIM"/>
</dbReference>
<dbReference type="EC" id="2.5.1.3" evidence="3"/>
<name>A0AA35XAK1_GEOBA</name>
<sequence>MAVELRLPCLCLVADCSVVGPGELPARVAAAVEGGVNLVQLRAKEMPGGRLLSLARELKRLSGQRAVLLINERVDVAVAAFADGVQLGEEALPIPAASGLLSPGSLIGRSVHSVDGAVNATEGGADLLVVGTMFATDSHPGAEPAGPPLVRDVASRCSLPLIGIGGITPGNLDAVIAAGASGVAVIRSILAADDPAAASREMLSSLQASWREHRALSDNGVQIETGRPT</sequence>
<dbReference type="AlphaFoldDB" id="A0AA35XAK1"/>
<evidence type="ECO:0000256" key="9">
    <source>
        <dbReference type="ARBA" id="ARBA00047851"/>
    </source>
</evidence>
<dbReference type="SUPFAM" id="SSF51391">
    <property type="entry name" value="Thiamin phosphate synthase"/>
    <property type="match status" value="1"/>
</dbReference>
<evidence type="ECO:0000256" key="8">
    <source>
        <dbReference type="ARBA" id="ARBA00047334"/>
    </source>
</evidence>
<comment type="caution">
    <text evidence="12">The sequence shown here is derived from an EMBL/GenBank/DDBJ whole genome shotgun (WGS) entry which is preliminary data.</text>
</comment>
<dbReference type="Proteomes" id="UP001174909">
    <property type="component" value="Unassembled WGS sequence"/>
</dbReference>
<dbReference type="PANTHER" id="PTHR20857">
    <property type="entry name" value="THIAMINE-PHOSPHATE PYROPHOSPHORYLASE"/>
    <property type="match status" value="1"/>
</dbReference>
<dbReference type="HAMAP" id="MF_00097">
    <property type="entry name" value="TMP_synthase"/>
    <property type="match status" value="1"/>
</dbReference>
<gene>
    <name evidence="12" type="ORF">GBAR_LOCUS25129</name>
</gene>
<comment type="cofactor">
    <cofactor evidence="1">
        <name>Mg(2+)</name>
        <dbReference type="ChEBI" id="CHEBI:18420"/>
    </cofactor>
</comment>
<evidence type="ECO:0000313" key="13">
    <source>
        <dbReference type="Proteomes" id="UP001174909"/>
    </source>
</evidence>
<protein>
    <recommendedName>
        <fullName evidence="3">thiamine phosphate synthase</fullName>
        <ecNumber evidence="3">2.5.1.3</ecNumber>
    </recommendedName>
</protein>
<evidence type="ECO:0000259" key="11">
    <source>
        <dbReference type="Pfam" id="PF02581"/>
    </source>
</evidence>
<dbReference type="EMBL" id="CASHTH010003471">
    <property type="protein sequence ID" value="CAI8045431.1"/>
    <property type="molecule type" value="Genomic_DNA"/>
</dbReference>
<evidence type="ECO:0000256" key="7">
    <source>
        <dbReference type="ARBA" id="ARBA00022977"/>
    </source>
</evidence>
<keyword evidence="5" id="KW-0479">Metal-binding</keyword>
<comment type="catalytic activity">
    <reaction evidence="10">
        <text>2-[(2R,5Z)-2-carboxy-4-methylthiazol-5(2H)-ylidene]ethyl phosphate + 4-amino-2-methyl-5-(diphosphooxymethyl)pyrimidine + 2 H(+) = thiamine phosphate + CO2 + diphosphate</text>
        <dbReference type="Rhea" id="RHEA:47844"/>
        <dbReference type="ChEBI" id="CHEBI:15378"/>
        <dbReference type="ChEBI" id="CHEBI:16526"/>
        <dbReference type="ChEBI" id="CHEBI:33019"/>
        <dbReference type="ChEBI" id="CHEBI:37575"/>
        <dbReference type="ChEBI" id="CHEBI:57841"/>
        <dbReference type="ChEBI" id="CHEBI:62899"/>
        <dbReference type="EC" id="2.5.1.3"/>
    </reaction>
</comment>
<comment type="catalytic activity">
    <reaction evidence="8">
        <text>4-methyl-5-(2-phosphooxyethyl)-thiazole + 4-amino-2-methyl-5-(diphosphooxymethyl)pyrimidine + H(+) = thiamine phosphate + diphosphate</text>
        <dbReference type="Rhea" id="RHEA:22328"/>
        <dbReference type="ChEBI" id="CHEBI:15378"/>
        <dbReference type="ChEBI" id="CHEBI:33019"/>
        <dbReference type="ChEBI" id="CHEBI:37575"/>
        <dbReference type="ChEBI" id="CHEBI:57841"/>
        <dbReference type="ChEBI" id="CHEBI:58296"/>
        <dbReference type="EC" id="2.5.1.3"/>
    </reaction>
</comment>
<organism evidence="12 13">
    <name type="scientific">Geodia barretti</name>
    <name type="common">Barrett's horny sponge</name>
    <dbReference type="NCBI Taxonomy" id="519541"/>
    <lineage>
        <taxon>Eukaryota</taxon>
        <taxon>Metazoa</taxon>
        <taxon>Porifera</taxon>
        <taxon>Demospongiae</taxon>
        <taxon>Heteroscleromorpha</taxon>
        <taxon>Tetractinellida</taxon>
        <taxon>Astrophorina</taxon>
        <taxon>Geodiidae</taxon>
        <taxon>Geodia</taxon>
    </lineage>
</organism>
<keyword evidence="7" id="KW-0784">Thiamine biosynthesis</keyword>
<evidence type="ECO:0000256" key="4">
    <source>
        <dbReference type="ARBA" id="ARBA00022679"/>
    </source>
</evidence>